<name>A0A0T6DPN2_9GAMM</name>
<dbReference type="Proteomes" id="UP000051202">
    <property type="component" value="Unassembled WGS sequence"/>
</dbReference>
<dbReference type="FunFam" id="3.30.70.120:FF:000006">
    <property type="entry name" value="GTP cyclohydrolase 1 type 2 homolog"/>
    <property type="match status" value="1"/>
</dbReference>
<comment type="caution">
    <text evidence="1">The sequence shown here is derived from an EMBL/GenBank/DDBJ whole genome shotgun (WGS) entry which is preliminary data.</text>
</comment>
<organism evidence="1 2">
    <name type="scientific">Psychrobacter piscatorii</name>
    <dbReference type="NCBI Taxonomy" id="554343"/>
    <lineage>
        <taxon>Bacteria</taxon>
        <taxon>Pseudomonadati</taxon>
        <taxon>Pseudomonadota</taxon>
        <taxon>Gammaproteobacteria</taxon>
        <taxon>Moraxellales</taxon>
        <taxon>Moraxellaceae</taxon>
        <taxon>Psychrobacter</taxon>
    </lineage>
</organism>
<proteinExistence type="predicted"/>
<reference evidence="1 2" key="1">
    <citation type="submission" date="2015-11" db="EMBL/GenBank/DDBJ databases">
        <title>Permanent draft genome of Psychrobacter piscatorii LQ58.</title>
        <authorList>
            <person name="Zhou M."/>
            <person name="Dong B."/>
            <person name="Liu Q."/>
        </authorList>
    </citation>
    <scope>NUCLEOTIDE SEQUENCE [LARGE SCALE GENOMIC DNA]</scope>
    <source>
        <strain evidence="1 2">LQ58</strain>
    </source>
</reference>
<dbReference type="SUPFAM" id="SSF102705">
    <property type="entry name" value="NIF3 (NGG1p interacting factor 3)-like"/>
    <property type="match status" value="1"/>
</dbReference>
<keyword evidence="2" id="KW-1185">Reference proteome</keyword>
<dbReference type="Gene3D" id="3.30.70.120">
    <property type="match status" value="1"/>
</dbReference>
<gene>
    <name evidence="1" type="ORF">AS194_10460</name>
</gene>
<evidence type="ECO:0000313" key="1">
    <source>
        <dbReference type="EMBL" id="KRU21898.1"/>
    </source>
</evidence>
<dbReference type="PANTHER" id="PTHR41774">
    <property type="match status" value="1"/>
</dbReference>
<dbReference type="AlphaFoldDB" id="A0A0T6DPN2"/>
<dbReference type="EMBL" id="LNDJ01000088">
    <property type="protein sequence ID" value="KRU21898.1"/>
    <property type="molecule type" value="Genomic_DNA"/>
</dbReference>
<sequence>MYKLTVFIPDEALEQVKSALFAAGAGSIGDYEQCCWQVQGTGQFMPLADSAPHIGKQDSLETVDEWRVEMVVDDAFITAAVIALKEAHPYETPAYDVIKVLDF</sequence>
<accession>A0A0T6DPN2</accession>
<dbReference type="RefSeq" id="WP_058025312.1">
    <property type="nucleotide sequence ID" value="NZ_LNDJ01000088.1"/>
</dbReference>
<dbReference type="PANTHER" id="PTHR41774:SF1">
    <property type="entry name" value="NGG1P INTERACTING FACTOR NIF3"/>
    <property type="match status" value="1"/>
</dbReference>
<dbReference type="InterPro" id="IPR015867">
    <property type="entry name" value="N-reg_PII/ATP_PRibTrfase_C"/>
</dbReference>
<evidence type="ECO:0000313" key="2">
    <source>
        <dbReference type="Proteomes" id="UP000051202"/>
    </source>
</evidence>
<protein>
    <submittedName>
        <fullName evidence="1">NGG1p interacting factor NIF3</fullName>
    </submittedName>
</protein>
<dbReference type="InterPro" id="IPR036069">
    <property type="entry name" value="DUF34/NIF3_sf"/>
</dbReference>